<dbReference type="InterPro" id="IPR036097">
    <property type="entry name" value="HisK_dim/P_sf"/>
</dbReference>
<dbReference type="GO" id="GO:0000155">
    <property type="term" value="F:phosphorelay sensor kinase activity"/>
    <property type="evidence" value="ECO:0007669"/>
    <property type="project" value="InterPro"/>
</dbReference>
<evidence type="ECO:0000313" key="8">
    <source>
        <dbReference type="EMBL" id="KAF2156773.1"/>
    </source>
</evidence>
<evidence type="ECO:0000256" key="4">
    <source>
        <dbReference type="PROSITE-ProRule" id="PRU00169"/>
    </source>
</evidence>
<feature type="domain" description="Histidine kinase" evidence="6">
    <location>
        <begin position="552"/>
        <end position="813"/>
    </location>
</feature>
<keyword evidence="1 4" id="KW-0597">Phosphoprotein</keyword>
<feature type="domain" description="Response regulatory" evidence="7">
    <location>
        <begin position="1044"/>
        <end position="1169"/>
    </location>
</feature>
<evidence type="ECO:0000256" key="3">
    <source>
        <dbReference type="ARBA" id="ARBA00022777"/>
    </source>
</evidence>
<dbReference type="InterPro" id="IPR011006">
    <property type="entry name" value="CheY-like_superfamily"/>
</dbReference>
<dbReference type="EMBL" id="ML996081">
    <property type="protein sequence ID" value="KAF2156773.1"/>
    <property type="molecule type" value="Genomic_DNA"/>
</dbReference>
<dbReference type="InterPro" id="IPR005467">
    <property type="entry name" value="His_kinase_dom"/>
</dbReference>
<reference evidence="8" key="1">
    <citation type="journal article" date="2020" name="Stud. Mycol.">
        <title>101 Dothideomycetes genomes: a test case for predicting lifestyles and emergence of pathogens.</title>
        <authorList>
            <person name="Haridas S."/>
            <person name="Albert R."/>
            <person name="Binder M."/>
            <person name="Bloem J."/>
            <person name="Labutti K."/>
            <person name="Salamov A."/>
            <person name="Andreopoulos B."/>
            <person name="Baker S."/>
            <person name="Barry K."/>
            <person name="Bills G."/>
            <person name="Bluhm B."/>
            <person name="Cannon C."/>
            <person name="Castanera R."/>
            <person name="Culley D."/>
            <person name="Daum C."/>
            <person name="Ezra D."/>
            <person name="Gonzalez J."/>
            <person name="Henrissat B."/>
            <person name="Kuo A."/>
            <person name="Liang C."/>
            <person name="Lipzen A."/>
            <person name="Lutzoni F."/>
            <person name="Magnuson J."/>
            <person name="Mondo S."/>
            <person name="Nolan M."/>
            <person name="Ohm R."/>
            <person name="Pangilinan J."/>
            <person name="Park H.-J."/>
            <person name="Ramirez L."/>
            <person name="Alfaro M."/>
            <person name="Sun H."/>
            <person name="Tritt A."/>
            <person name="Yoshinaga Y."/>
            <person name="Zwiers L.-H."/>
            <person name="Turgeon B."/>
            <person name="Goodwin S."/>
            <person name="Spatafora J."/>
            <person name="Crous P."/>
            <person name="Grigoriev I."/>
        </authorList>
    </citation>
    <scope>NUCLEOTIDE SEQUENCE</scope>
    <source>
        <strain evidence="8">CBS 260.36</strain>
    </source>
</reference>
<dbReference type="PROSITE" id="PS50110">
    <property type="entry name" value="RESPONSE_REGULATORY"/>
    <property type="match status" value="1"/>
</dbReference>
<dbReference type="PANTHER" id="PTHR43719">
    <property type="entry name" value="TWO-COMPONENT HISTIDINE KINASE"/>
    <property type="match status" value="1"/>
</dbReference>
<evidence type="ECO:0000256" key="1">
    <source>
        <dbReference type="ARBA" id="ARBA00022553"/>
    </source>
</evidence>
<proteinExistence type="predicted"/>
<keyword evidence="2" id="KW-0808">Transferase</keyword>
<name>A0A9P4J7G9_9PEZI</name>
<protein>
    <recommendedName>
        <fullName evidence="10">Histidine kinase</fullName>
    </recommendedName>
</protein>
<dbReference type="SMART" id="SM00388">
    <property type="entry name" value="HisKA"/>
    <property type="match status" value="1"/>
</dbReference>
<dbReference type="InterPro" id="IPR001789">
    <property type="entry name" value="Sig_transdc_resp-reg_receiver"/>
</dbReference>
<evidence type="ECO:0000259" key="7">
    <source>
        <dbReference type="PROSITE" id="PS50110"/>
    </source>
</evidence>
<dbReference type="OrthoDB" id="303614at2759"/>
<feature type="compositionally biased region" description="Polar residues" evidence="5">
    <location>
        <begin position="255"/>
        <end position="265"/>
    </location>
</feature>
<dbReference type="CDD" id="cd17546">
    <property type="entry name" value="REC_hyHK_CKI1_RcsC-like"/>
    <property type="match status" value="1"/>
</dbReference>
<feature type="region of interest" description="Disordered" evidence="5">
    <location>
        <begin position="440"/>
        <end position="470"/>
    </location>
</feature>
<dbReference type="Pfam" id="PF02518">
    <property type="entry name" value="HATPase_c"/>
    <property type="match status" value="1"/>
</dbReference>
<dbReference type="SUPFAM" id="SSF52172">
    <property type="entry name" value="CheY-like"/>
    <property type="match status" value="1"/>
</dbReference>
<dbReference type="PROSITE" id="PS50109">
    <property type="entry name" value="HIS_KIN"/>
    <property type="match status" value="1"/>
</dbReference>
<dbReference type="Gene3D" id="3.30.565.10">
    <property type="entry name" value="Histidine kinase-like ATPase, C-terminal domain"/>
    <property type="match status" value="1"/>
</dbReference>
<dbReference type="PRINTS" id="PR00344">
    <property type="entry name" value="BCTRLSENSOR"/>
</dbReference>
<dbReference type="PANTHER" id="PTHR43719:SF11">
    <property type="entry name" value="HISTIDINE KINASE_RESPONSE REGULATOR, PUTATIVE-RELATED"/>
    <property type="match status" value="1"/>
</dbReference>
<dbReference type="AlphaFoldDB" id="A0A9P4J7G9"/>
<dbReference type="SMART" id="SM00448">
    <property type="entry name" value="REC"/>
    <property type="match status" value="1"/>
</dbReference>
<evidence type="ECO:0000259" key="6">
    <source>
        <dbReference type="PROSITE" id="PS50109"/>
    </source>
</evidence>
<dbReference type="SMART" id="SM00387">
    <property type="entry name" value="HATPase_c"/>
    <property type="match status" value="1"/>
</dbReference>
<dbReference type="SUPFAM" id="SSF47384">
    <property type="entry name" value="Homodimeric domain of signal transducing histidine kinase"/>
    <property type="match status" value="1"/>
</dbReference>
<dbReference type="InterPro" id="IPR036890">
    <property type="entry name" value="HATPase_C_sf"/>
</dbReference>
<dbReference type="Pfam" id="PF01590">
    <property type="entry name" value="GAF"/>
    <property type="match status" value="1"/>
</dbReference>
<evidence type="ECO:0008006" key="10">
    <source>
        <dbReference type="Google" id="ProtNLM"/>
    </source>
</evidence>
<dbReference type="Proteomes" id="UP000799439">
    <property type="component" value="Unassembled WGS sequence"/>
</dbReference>
<organism evidence="8 9">
    <name type="scientific">Myriangium duriaei CBS 260.36</name>
    <dbReference type="NCBI Taxonomy" id="1168546"/>
    <lineage>
        <taxon>Eukaryota</taxon>
        <taxon>Fungi</taxon>
        <taxon>Dikarya</taxon>
        <taxon>Ascomycota</taxon>
        <taxon>Pezizomycotina</taxon>
        <taxon>Dothideomycetes</taxon>
        <taxon>Dothideomycetidae</taxon>
        <taxon>Myriangiales</taxon>
        <taxon>Myriangiaceae</taxon>
        <taxon>Myriangium</taxon>
    </lineage>
</organism>
<gene>
    <name evidence="8" type="ORF">K461DRAFT_316974</name>
</gene>
<dbReference type="FunFam" id="3.30.450.40:FF:000083">
    <property type="entry name" value="Sensor histidine kinase/response regulator, putative (AFU_orthologue AFUA_4G00660)"/>
    <property type="match status" value="1"/>
</dbReference>
<dbReference type="SUPFAM" id="SSF55781">
    <property type="entry name" value="GAF domain-like"/>
    <property type="match status" value="1"/>
</dbReference>
<dbReference type="InterPro" id="IPR029016">
    <property type="entry name" value="GAF-like_dom_sf"/>
</dbReference>
<keyword evidence="9" id="KW-1185">Reference proteome</keyword>
<dbReference type="InterPro" id="IPR004358">
    <property type="entry name" value="Sig_transdc_His_kin-like_C"/>
</dbReference>
<feature type="region of interest" description="Disordered" evidence="5">
    <location>
        <begin position="255"/>
        <end position="276"/>
    </location>
</feature>
<comment type="caution">
    <text evidence="8">The sequence shown here is derived from an EMBL/GenBank/DDBJ whole genome shotgun (WGS) entry which is preliminary data.</text>
</comment>
<keyword evidence="3" id="KW-0418">Kinase</keyword>
<dbReference type="InterPro" id="IPR050956">
    <property type="entry name" value="2C_system_His_kinase"/>
</dbReference>
<dbReference type="Gene3D" id="1.10.287.130">
    <property type="match status" value="1"/>
</dbReference>
<sequence>MKPRPPAGDRLRLLQEREVHQYFQPWLAANGSAFSVASNVDSIASQDLQELGYVPQRSQDKTLAAFAQLATLRLNVRRAMVSLIDSKHQYILIEATKTQSFLDDSRDDKSDDLWLGNAILKRDEAVCHHCFTNTYSVADKHGQIYQTKALVVDDCRKDDRFKDRSYVVGEPGVRFYAGVPIVTRSGHAIGAYAVSDELPREGLSISEIKYMEDVAFAIMGHLEWAKDRVDRFKTDRIIRGLGCFIDRTNPIRRNQSNALHNNGASVNGAEPHQPEGDHLSRVYTELRNDFATEFAPGKRVAVHNDRDFQHSESESDIDPAEAFTAIEVNAQTRAARQQEDLHQLLTRAARSLRQCTLADGAIFFEVPEAISEHDGEFGDLPGPAEEVGVLSVSLHARAEEQSAAASTLKRATLDSYFQHFPIGKSFHFTADGIEISADDEVPEEDGDSVEQPMGASIGTKRKRQPASETGVAHREVLEKLPGVRELVFLPLRDFITGKWIAGGFLWSNTFGRMMDMGQDLPHLNAFAHGLVSEVVRMNVEQLSRSKTAFIASMSHELRSPLHGILGSVEFMNDTKMDSYQAGLVSSIANCSRTLLDTLSNLLSYAKVSQTEPSTNTSKIDMALLVEEVVESVCAGHAFRKEHTAGITALPHHNSPDLLQHAVDNNKRRRLSITQHGTYTQAPGEVSIVLEIATAEDWHISTNPGAVRRVVMNLVGNALKYTPKGYISVSLQLQHGPDGSEAVIRVADSGKGISGSFLKKNLFVPFKQEDSYSSGTGLGLSIVKQLVDSLGGTISVQSILDKGTEFQINIPVKQIGSASAPHYDDDVDDDVLAIVHDTRAKRVSIVNPNEEQSAAMSLACVKTRASLADLCSTWFGMDVIKTRSPDIGEVDVTVLTRPAPMSTIFEQRRLEGLKPPKGVIVICPSGADAVSVTNDDATGLVGLGHIVEVVSQPCGPRKLAQALKRCLQRYDERTTPDNDNRDTRPSIPAFAPLPFPILAPSGLAIEDPIVRVPSPQVFASVNFDHEVPPTLESSSATPNSSFNKRVLIVDDNKVNIDLMARFVGKFRIPHEQAFNGAEAVQRFKAAHARGQAFDYVLMDVSMPIMDGLEASRIIRRFEIEQGGGDRARIVALSGFEAENIQTEAKESGVDIYLSKPIRFAKLKEILQRDLG</sequence>
<dbReference type="InterPro" id="IPR003018">
    <property type="entry name" value="GAF"/>
</dbReference>
<dbReference type="SUPFAM" id="SSF55874">
    <property type="entry name" value="ATPase domain of HSP90 chaperone/DNA topoisomerase II/histidine kinase"/>
    <property type="match status" value="1"/>
</dbReference>
<dbReference type="Pfam" id="PF00072">
    <property type="entry name" value="Response_reg"/>
    <property type="match status" value="1"/>
</dbReference>
<dbReference type="InterPro" id="IPR003661">
    <property type="entry name" value="HisK_dim/P_dom"/>
</dbReference>
<evidence type="ECO:0000256" key="2">
    <source>
        <dbReference type="ARBA" id="ARBA00022679"/>
    </source>
</evidence>
<accession>A0A9P4J7G9</accession>
<dbReference type="Pfam" id="PF00512">
    <property type="entry name" value="HisKA"/>
    <property type="match status" value="1"/>
</dbReference>
<dbReference type="InterPro" id="IPR003594">
    <property type="entry name" value="HATPase_dom"/>
</dbReference>
<dbReference type="Gene3D" id="3.30.450.40">
    <property type="match status" value="1"/>
</dbReference>
<feature type="modified residue" description="4-aspartylphosphate" evidence="4">
    <location>
        <position position="1098"/>
    </location>
</feature>
<dbReference type="Gene3D" id="3.40.50.2300">
    <property type="match status" value="1"/>
</dbReference>
<dbReference type="CDD" id="cd00082">
    <property type="entry name" value="HisKA"/>
    <property type="match status" value="1"/>
</dbReference>
<evidence type="ECO:0000256" key="5">
    <source>
        <dbReference type="SAM" id="MobiDB-lite"/>
    </source>
</evidence>
<evidence type="ECO:0000313" key="9">
    <source>
        <dbReference type="Proteomes" id="UP000799439"/>
    </source>
</evidence>